<keyword evidence="2" id="KW-1185">Reference proteome</keyword>
<evidence type="ECO:0000313" key="1">
    <source>
        <dbReference type="EMBL" id="KAF5191245.1"/>
    </source>
</evidence>
<comment type="caution">
    <text evidence="1">The sequence shown here is derived from an EMBL/GenBank/DDBJ whole genome shotgun (WGS) entry which is preliminary data.</text>
</comment>
<dbReference type="Proteomes" id="UP000554482">
    <property type="component" value="Unassembled WGS sequence"/>
</dbReference>
<proteinExistence type="predicted"/>
<organism evidence="1 2">
    <name type="scientific">Thalictrum thalictroides</name>
    <name type="common">Rue-anemone</name>
    <name type="synonym">Anemone thalictroides</name>
    <dbReference type="NCBI Taxonomy" id="46969"/>
    <lineage>
        <taxon>Eukaryota</taxon>
        <taxon>Viridiplantae</taxon>
        <taxon>Streptophyta</taxon>
        <taxon>Embryophyta</taxon>
        <taxon>Tracheophyta</taxon>
        <taxon>Spermatophyta</taxon>
        <taxon>Magnoliopsida</taxon>
        <taxon>Ranunculales</taxon>
        <taxon>Ranunculaceae</taxon>
        <taxon>Thalictroideae</taxon>
        <taxon>Thalictrum</taxon>
    </lineage>
</organism>
<feature type="non-terminal residue" evidence="1">
    <location>
        <position position="1"/>
    </location>
</feature>
<gene>
    <name evidence="1" type="ORF">FRX31_019168</name>
</gene>
<dbReference type="EMBL" id="JABWDY010023020">
    <property type="protein sequence ID" value="KAF5191245.1"/>
    <property type="molecule type" value="Genomic_DNA"/>
</dbReference>
<sequence>PVCVCDKQPEATTKLGRSSYQVEFFEAFSVESLDVVRFDFPTESDCQTFLGSKDFLEDKVYQP</sequence>
<dbReference type="AlphaFoldDB" id="A0A7J6W4J2"/>
<reference evidence="1 2" key="1">
    <citation type="submission" date="2020-06" db="EMBL/GenBank/DDBJ databases">
        <title>Transcriptomic and genomic resources for Thalictrum thalictroides and T. hernandezii: Facilitating candidate gene discovery in an emerging model plant lineage.</title>
        <authorList>
            <person name="Arias T."/>
            <person name="Riano-Pachon D.M."/>
            <person name="Di Stilio V.S."/>
        </authorList>
    </citation>
    <scope>NUCLEOTIDE SEQUENCE [LARGE SCALE GENOMIC DNA]</scope>
    <source>
        <strain evidence="2">cv. WT478/WT964</strain>
        <tissue evidence="1">Leaves</tissue>
    </source>
</reference>
<accession>A0A7J6W4J2</accession>
<evidence type="ECO:0000313" key="2">
    <source>
        <dbReference type="Proteomes" id="UP000554482"/>
    </source>
</evidence>
<name>A0A7J6W4J2_THATH</name>
<protein>
    <submittedName>
        <fullName evidence="1">Uncharacterized protein</fullName>
    </submittedName>
</protein>